<dbReference type="Pfam" id="PF13148">
    <property type="entry name" value="DUF3987"/>
    <property type="match status" value="1"/>
</dbReference>
<reference evidence="1 2" key="1">
    <citation type="submission" date="2017-07" db="EMBL/GenBank/DDBJ databases">
        <title>Sandarakinorhabdus cyanobacteriorum sp. nov., a novel bacterium isolated from cyanobacterial aggregates in a eutrophic lake.</title>
        <authorList>
            <person name="Cai H."/>
        </authorList>
    </citation>
    <scope>NUCLEOTIDE SEQUENCE [LARGE SCALE GENOMIC DNA]</scope>
    <source>
        <strain evidence="1 2">TH057</strain>
    </source>
</reference>
<dbReference type="Proteomes" id="UP000216991">
    <property type="component" value="Unassembled WGS sequence"/>
</dbReference>
<dbReference type="EMBL" id="NOXT01000127">
    <property type="protein sequence ID" value="OYQ23906.1"/>
    <property type="molecule type" value="Genomic_DNA"/>
</dbReference>
<dbReference type="RefSeq" id="WP_094475292.1">
    <property type="nucleotide sequence ID" value="NZ_NOXT01000127.1"/>
</dbReference>
<accession>A0A255Y3W6</accession>
<dbReference type="InterPro" id="IPR025048">
    <property type="entry name" value="DUF3987"/>
</dbReference>
<sequence>MHNQPGSPVNLPDFDHCVTDLTGPSLPERLAKLPLFRELPPGLGYPVDALPKVLSDAVSAIVDLTQCQPAIAAGSVLAVSSLAAQAHANVLLPHGATAPLSLYLVTIAESGDRKSAADVYAMRPVRIAETDGQAAYRDQLDNYKLERESWDGAKAKIIRDKALAMDPAALKEAIGQLGRPPKEPLNPSIIFAEPTMAGLQKAYHCCRPSLGLFSDEGGQMLGGHALRDESRLHTIATLNDFWQGSPINRTRAGDGHSLLLDRRLALHLMIQPGIAHQLLGNADAIATGLTARLLVAAPPSLAGSRHFRMPAPESSGKLQRFTSRVSEMLSTWPHHERDPQRLMPRSLPMAPDAQHKWISFHDDCQTRVSPIGVWKGIRPWGEKAPEQAARLAGVIAVVQNEKVGEIGEDSMAAAITIAEFYGSEMLRLAGQSSVDSDVHSASDLLQWLRKQNKTCFHLAEVYQLGPNNLRTAKAAQLACQILETHGEIVPLSDGLLINGKRHRRAWMVVPD</sequence>
<gene>
    <name evidence="1" type="ORF">CHU93_16790</name>
</gene>
<name>A0A255Y3W6_9SPHN</name>
<proteinExistence type="predicted"/>
<keyword evidence="2" id="KW-1185">Reference proteome</keyword>
<evidence type="ECO:0000313" key="2">
    <source>
        <dbReference type="Proteomes" id="UP000216991"/>
    </source>
</evidence>
<protein>
    <recommendedName>
        <fullName evidence="3">DUF3987 domain-containing protein</fullName>
    </recommendedName>
</protein>
<evidence type="ECO:0000313" key="1">
    <source>
        <dbReference type="EMBL" id="OYQ23906.1"/>
    </source>
</evidence>
<dbReference type="OrthoDB" id="9067983at2"/>
<organism evidence="1 2">
    <name type="scientific">Sandarakinorhabdus cyanobacteriorum</name>
    <dbReference type="NCBI Taxonomy" id="1981098"/>
    <lineage>
        <taxon>Bacteria</taxon>
        <taxon>Pseudomonadati</taxon>
        <taxon>Pseudomonadota</taxon>
        <taxon>Alphaproteobacteria</taxon>
        <taxon>Sphingomonadales</taxon>
        <taxon>Sphingosinicellaceae</taxon>
        <taxon>Sandarakinorhabdus</taxon>
    </lineage>
</organism>
<dbReference type="AlphaFoldDB" id="A0A255Y3W6"/>
<evidence type="ECO:0008006" key="3">
    <source>
        <dbReference type="Google" id="ProtNLM"/>
    </source>
</evidence>
<comment type="caution">
    <text evidence="1">The sequence shown here is derived from an EMBL/GenBank/DDBJ whole genome shotgun (WGS) entry which is preliminary data.</text>
</comment>